<protein>
    <recommendedName>
        <fullName evidence="4">FAD-binding domain-containing protein</fullName>
    </recommendedName>
</protein>
<dbReference type="PANTHER" id="PTHR46865:SF7">
    <property type="entry name" value="MONOOXYGENASE, PUTATIVE (AFU_ORTHOLOGUE AFUA_8G07040)-RELATED"/>
    <property type="match status" value="1"/>
</dbReference>
<evidence type="ECO:0000256" key="1">
    <source>
        <dbReference type="ARBA" id="ARBA00022630"/>
    </source>
</evidence>
<organism evidence="5 6">
    <name type="scientific">Alternaria atra</name>
    <dbReference type="NCBI Taxonomy" id="119953"/>
    <lineage>
        <taxon>Eukaryota</taxon>
        <taxon>Fungi</taxon>
        <taxon>Dikarya</taxon>
        <taxon>Ascomycota</taxon>
        <taxon>Pezizomycotina</taxon>
        <taxon>Dothideomycetes</taxon>
        <taxon>Pleosporomycetidae</taxon>
        <taxon>Pleosporales</taxon>
        <taxon>Pleosporineae</taxon>
        <taxon>Pleosporaceae</taxon>
        <taxon>Alternaria</taxon>
        <taxon>Alternaria sect. Ulocladioides</taxon>
    </lineage>
</organism>
<dbReference type="GO" id="GO:0016491">
    <property type="term" value="F:oxidoreductase activity"/>
    <property type="evidence" value="ECO:0007669"/>
    <property type="project" value="UniProtKB-KW"/>
</dbReference>
<evidence type="ECO:0000256" key="3">
    <source>
        <dbReference type="ARBA" id="ARBA00023002"/>
    </source>
</evidence>
<dbReference type="InterPro" id="IPR051704">
    <property type="entry name" value="FAD_aromatic-hydroxylase"/>
</dbReference>
<sequence>MSSLKPPLNVLIVGAGVCGPALALMLQRSNPQHTITVIERSVTLRTGGQQIDLKAQGIPIMKQLGLLETVGSYCVKESGMEFVDRNGKSLMQFGVTSAEEKARTFNLTTEFEFMRGDFVKMIYDISLQERETLTANGQTKGSLTYEFNKTITALSQPPSSPTTTVTFSTGETKVFDLVVAADGQGSRTRRLAFGQETSTSSFKSLNIHAAFFNVPRLPTEDNLARIYFAPNNRAVMTRTGDRPITQVYFFIMKDRDRASQMQAMYKRPLSEQKAAWAEIYTDAGWDCPRFLRELNDVNDFYATEIGQVKMPEHRLYNGRVVLLGDAGYCPSSFTGKGTTLSLIGGYVLAGELARHGNDVDAALAAYQETMKQPIEECQKLGGLNDGQGFFPASKWGIWMANHVLWTMSSLRVDKVLGWLAGILLGGEEKRWELPEYSELDLRTPRRE</sequence>
<comment type="caution">
    <text evidence="5">The sequence shown here is derived from an EMBL/GenBank/DDBJ whole genome shotgun (WGS) entry which is preliminary data.</text>
</comment>
<feature type="domain" description="FAD-binding" evidence="4">
    <location>
        <begin position="9"/>
        <end position="369"/>
    </location>
</feature>
<evidence type="ECO:0000259" key="4">
    <source>
        <dbReference type="Pfam" id="PF01494"/>
    </source>
</evidence>
<evidence type="ECO:0000256" key="2">
    <source>
        <dbReference type="ARBA" id="ARBA00022827"/>
    </source>
</evidence>
<keyword evidence="3" id="KW-0560">Oxidoreductase</keyword>
<dbReference type="Pfam" id="PF01494">
    <property type="entry name" value="FAD_binding_3"/>
    <property type="match status" value="1"/>
</dbReference>
<dbReference type="GeneID" id="67016612"/>
<proteinExistence type="predicted"/>
<dbReference type="RefSeq" id="XP_043168446.1">
    <property type="nucleotide sequence ID" value="XM_043312511.1"/>
</dbReference>
<dbReference type="Gene3D" id="3.50.50.60">
    <property type="entry name" value="FAD/NAD(P)-binding domain"/>
    <property type="match status" value="1"/>
</dbReference>
<gene>
    <name evidence="5" type="ORF">ALTATR162_LOCUS4895</name>
</gene>
<dbReference type="GO" id="GO:0071949">
    <property type="term" value="F:FAD binding"/>
    <property type="evidence" value="ECO:0007669"/>
    <property type="project" value="InterPro"/>
</dbReference>
<dbReference type="PANTHER" id="PTHR46865">
    <property type="entry name" value="OXIDOREDUCTASE-RELATED"/>
    <property type="match status" value="1"/>
</dbReference>
<dbReference type="EMBL" id="CAJRGZ010000017">
    <property type="protein sequence ID" value="CAG5157103.1"/>
    <property type="molecule type" value="Genomic_DNA"/>
</dbReference>
<keyword evidence="6" id="KW-1185">Reference proteome</keyword>
<dbReference type="OrthoDB" id="655030at2759"/>
<dbReference type="InterPro" id="IPR036188">
    <property type="entry name" value="FAD/NAD-bd_sf"/>
</dbReference>
<evidence type="ECO:0000313" key="6">
    <source>
        <dbReference type="Proteomes" id="UP000676310"/>
    </source>
</evidence>
<reference evidence="5" key="1">
    <citation type="submission" date="2021-05" db="EMBL/GenBank/DDBJ databases">
        <authorList>
            <person name="Stam R."/>
        </authorList>
    </citation>
    <scope>NUCLEOTIDE SEQUENCE</scope>
    <source>
        <strain evidence="5">CS162</strain>
    </source>
</reference>
<keyword evidence="2" id="KW-0274">FAD</keyword>
<dbReference type="AlphaFoldDB" id="A0A8J2MZJ3"/>
<keyword evidence="1" id="KW-0285">Flavoprotein</keyword>
<name>A0A8J2MZJ3_9PLEO</name>
<dbReference type="SUPFAM" id="SSF51905">
    <property type="entry name" value="FAD/NAD(P)-binding domain"/>
    <property type="match status" value="1"/>
</dbReference>
<dbReference type="PRINTS" id="PR00420">
    <property type="entry name" value="RNGMNOXGNASE"/>
</dbReference>
<dbReference type="Proteomes" id="UP000676310">
    <property type="component" value="Unassembled WGS sequence"/>
</dbReference>
<evidence type="ECO:0000313" key="5">
    <source>
        <dbReference type="EMBL" id="CAG5157103.1"/>
    </source>
</evidence>
<dbReference type="InterPro" id="IPR002938">
    <property type="entry name" value="FAD-bd"/>
</dbReference>
<accession>A0A8J2MZJ3</accession>